<protein>
    <submittedName>
        <fullName evidence="3">Sodefrin-like factor</fullName>
    </submittedName>
</protein>
<dbReference type="Proteomes" id="UP000887540">
    <property type="component" value="Unplaced"/>
</dbReference>
<proteinExistence type="predicted"/>
<reference evidence="3" key="1">
    <citation type="submission" date="2022-11" db="UniProtKB">
        <authorList>
            <consortium name="WormBaseParasite"/>
        </authorList>
    </citation>
    <scope>IDENTIFICATION</scope>
</reference>
<feature type="signal peptide" evidence="1">
    <location>
        <begin position="1"/>
        <end position="20"/>
    </location>
</feature>
<dbReference type="WBParaSite" id="ACRNAN_scaffold1769.g12253.t1">
    <property type="protein sequence ID" value="ACRNAN_scaffold1769.g12253.t1"/>
    <property type="gene ID" value="ACRNAN_scaffold1769.g12253"/>
</dbReference>
<organism evidence="2 3">
    <name type="scientific">Acrobeloides nanus</name>
    <dbReference type="NCBI Taxonomy" id="290746"/>
    <lineage>
        <taxon>Eukaryota</taxon>
        <taxon>Metazoa</taxon>
        <taxon>Ecdysozoa</taxon>
        <taxon>Nematoda</taxon>
        <taxon>Chromadorea</taxon>
        <taxon>Rhabditida</taxon>
        <taxon>Tylenchina</taxon>
        <taxon>Cephalobomorpha</taxon>
        <taxon>Cephaloboidea</taxon>
        <taxon>Cephalobidae</taxon>
        <taxon>Acrobeloides</taxon>
    </lineage>
</organism>
<sequence>MLSIFIFVLASFYIRESVCANVNCYICNDGLYAYNLTGAPNCTGVASSQWKQQSCSTGLCYYQVQLARLPIPKYNFSDTTRDCYEKPNNDPGLLDGVIQFMNQTKDCLTTRYYIESQNKEVGQACQCICNTNNCNQPDFPCYKYVDKQASTTIQLNQAFMEKKMKKHMEMRAALFRK</sequence>
<evidence type="ECO:0000256" key="1">
    <source>
        <dbReference type="SAM" id="SignalP"/>
    </source>
</evidence>
<accession>A0A914D4L3</accession>
<name>A0A914D4L3_9BILA</name>
<evidence type="ECO:0000313" key="2">
    <source>
        <dbReference type="Proteomes" id="UP000887540"/>
    </source>
</evidence>
<feature type="chain" id="PRO_5037019943" evidence="1">
    <location>
        <begin position="21"/>
        <end position="177"/>
    </location>
</feature>
<keyword evidence="1" id="KW-0732">Signal</keyword>
<dbReference type="AlphaFoldDB" id="A0A914D4L3"/>
<keyword evidence="2" id="KW-1185">Reference proteome</keyword>
<evidence type="ECO:0000313" key="3">
    <source>
        <dbReference type="WBParaSite" id="ACRNAN_scaffold1769.g12253.t1"/>
    </source>
</evidence>